<reference evidence="1 2" key="1">
    <citation type="submission" date="2013-12" db="EMBL/GenBank/DDBJ databases">
        <title>NBRP : Genome information of microbial organism related human and environment.</title>
        <authorList>
            <person name="Hattori M."/>
            <person name="Oshima K."/>
            <person name="Inaba H."/>
            <person name="Suda W."/>
            <person name="Sakamoto M."/>
            <person name="Iino T."/>
            <person name="Kitahara M."/>
            <person name="Oshida Y."/>
            <person name="Iida T."/>
            <person name="Kudo T."/>
            <person name="Itoh T."/>
            <person name="Ahmed I."/>
            <person name="Ohkuma M."/>
        </authorList>
    </citation>
    <scope>NUCLEOTIDE SEQUENCE [LARGE SCALE GENOMIC DNA]</scope>
    <source>
        <strain evidence="1 2">JCM 21738</strain>
    </source>
</reference>
<evidence type="ECO:0000313" key="2">
    <source>
        <dbReference type="Proteomes" id="UP000018949"/>
    </source>
</evidence>
<organism evidence="1 2">
    <name type="scientific">Mesobacillus boroniphilus JCM 21738</name>
    <dbReference type="NCBI Taxonomy" id="1294265"/>
    <lineage>
        <taxon>Bacteria</taxon>
        <taxon>Bacillati</taxon>
        <taxon>Bacillota</taxon>
        <taxon>Bacilli</taxon>
        <taxon>Bacillales</taxon>
        <taxon>Bacillaceae</taxon>
        <taxon>Mesobacillus</taxon>
    </lineage>
</organism>
<proteinExistence type="predicted"/>
<accession>W4RVH3</accession>
<dbReference type="EMBL" id="BAUW01000155">
    <property type="protein sequence ID" value="GAE48301.1"/>
    <property type="molecule type" value="Genomic_DNA"/>
</dbReference>
<gene>
    <name evidence="1" type="ORF">JCM21738_5408</name>
</gene>
<dbReference type="Proteomes" id="UP000018949">
    <property type="component" value="Unassembled WGS sequence"/>
</dbReference>
<dbReference type="RefSeq" id="WP_023613650.1">
    <property type="nucleotide sequence ID" value="NZ_BAUW01000155.1"/>
</dbReference>
<comment type="caution">
    <text evidence="1">The sequence shown here is derived from an EMBL/GenBank/DDBJ whole genome shotgun (WGS) entry which is preliminary data.</text>
</comment>
<sequence length="93" mass="11149">MKPLEVRYIFKRTLFESEEERIVDLITVSKEEHYEKELTIEILASSLKETSIFKANRKLLKELNHSPEFKQYISEEYALDLCKRIQANQELEL</sequence>
<keyword evidence="2" id="KW-1185">Reference proteome</keyword>
<evidence type="ECO:0000313" key="1">
    <source>
        <dbReference type="EMBL" id="GAE48301.1"/>
    </source>
</evidence>
<dbReference type="AlphaFoldDB" id="W4RVH3"/>
<protein>
    <submittedName>
        <fullName evidence="1">Uncharacterized protein</fullName>
    </submittedName>
</protein>
<name>W4RVH3_9BACI</name>